<dbReference type="InterPro" id="IPR018946">
    <property type="entry name" value="PhoD-like_MPP"/>
</dbReference>
<evidence type="ECO:0000256" key="1">
    <source>
        <dbReference type="SAM" id="MobiDB-lite"/>
    </source>
</evidence>
<dbReference type="InterPro" id="IPR038607">
    <property type="entry name" value="PhoD-like_sf"/>
</dbReference>
<dbReference type="Gene3D" id="3.60.21.70">
    <property type="entry name" value="PhoD-like phosphatase"/>
    <property type="match status" value="1"/>
</dbReference>
<dbReference type="CDD" id="cd07389">
    <property type="entry name" value="MPP_PhoD"/>
    <property type="match status" value="1"/>
</dbReference>
<protein>
    <submittedName>
        <fullName evidence="3">Efflux pump membrane transporter</fullName>
    </submittedName>
</protein>
<feature type="compositionally biased region" description="Pro residues" evidence="1">
    <location>
        <begin position="36"/>
        <end position="50"/>
    </location>
</feature>
<organism evidence="3">
    <name type="scientific">Ganoderma boninense</name>
    <dbReference type="NCBI Taxonomy" id="34458"/>
    <lineage>
        <taxon>Eukaryota</taxon>
        <taxon>Fungi</taxon>
        <taxon>Dikarya</taxon>
        <taxon>Basidiomycota</taxon>
        <taxon>Agaricomycotina</taxon>
        <taxon>Agaricomycetes</taxon>
        <taxon>Polyporales</taxon>
        <taxon>Polyporaceae</taxon>
        <taxon>Ganoderma</taxon>
    </lineage>
</organism>
<evidence type="ECO:0000313" key="3">
    <source>
        <dbReference type="EMBL" id="VWP00500.1"/>
    </source>
</evidence>
<feature type="domain" description="PhoD-like phosphatase" evidence="2">
    <location>
        <begin position="259"/>
        <end position="547"/>
    </location>
</feature>
<feature type="region of interest" description="Disordered" evidence="1">
    <location>
        <begin position="1"/>
        <end position="50"/>
    </location>
</feature>
<gene>
    <name evidence="3" type="primary">A0A0D5YHB7</name>
</gene>
<feature type="domain" description="PhoD-like phosphatase" evidence="2">
    <location>
        <begin position="559"/>
        <end position="719"/>
    </location>
</feature>
<dbReference type="PANTHER" id="PTHR46689:SF1">
    <property type="entry name" value="PHOD-LIKE PHOSPHATASE DOMAIN-CONTAINING PROTEIN"/>
    <property type="match status" value="1"/>
</dbReference>
<dbReference type="InterPro" id="IPR043904">
    <property type="entry name" value="PhoD_2-like"/>
</dbReference>
<dbReference type="AlphaFoldDB" id="A0A5K1K4E7"/>
<dbReference type="EMBL" id="LR728536">
    <property type="protein sequence ID" value="VWP00500.1"/>
    <property type="molecule type" value="Genomic_DNA"/>
</dbReference>
<reference evidence="3" key="1">
    <citation type="submission" date="2019-10" db="EMBL/GenBank/DDBJ databases">
        <authorList>
            <person name="Nor Muhammad N."/>
        </authorList>
    </citation>
    <scope>NUCLEOTIDE SEQUENCE</scope>
</reference>
<evidence type="ECO:0000259" key="2">
    <source>
        <dbReference type="Pfam" id="PF19050"/>
    </source>
</evidence>
<name>A0A5K1K4E7_9APHY</name>
<dbReference type="PANTHER" id="PTHR46689">
    <property type="entry name" value="MEMBRANE PROTEIN, PUTATIVE-RELATED"/>
    <property type="match status" value="1"/>
</dbReference>
<sequence>MQDEARWSRYRGPDGRFQPVEEVGPMSEPFIGGFNLPPPSPAPSFGGPPPPLPPKDALWNTHNARIASNASWSDGTSRTASMNSTQSMFANMNAVERSKHLRVARTNPYLQFMVGPLLRYDTVDEAGVWRGAAMIVTADAGSVYEPHPCLTYNWDPTYTPTGGNLKRQPSSRMRGQSFDLGPHPADPMSISAQVSPELENGGAYNGSRVHLEQRRVDGQELYVYYGHGGTFTFWRFMIEVPLTEHEMKINYTVNNGIELNFHVPGRNQNMRWAAYSCNGFSAGVNPDDFRGPGFKSGYDPVWMDLLTHHSEEPFHALIGGGDQLYCDSIIREPEMQDWVNQSKPENKMNYRLTEEMALAIDRFFFNHYCQSFRSGAFARANSTIPMLNMLGEQFSAVRHFESLLLTRFLFQMTMIDGFGSYPDDLMRSSVFSTIGSRGYFFFLLFQCFINPDIDGRDDRRHPFKSLIIGGDGPFVPFPSHSFLARMGPTVYMLLLDCRAERKKDQVCSPTEYQAVFARMNALPRTMEHMVIQTGIPIAYPRMVFLESALDSKLNPLVALGRNGSLGLSGFVNKFNADAELLDDLNDHWTAKSHKKERNWFILEMQKYAKATHARVSFISGDVHCAAVGVLKTFVKEKKRGDVPPGLDYRYMLNIVSSAIVNTPPPNGVITMVSTLSSKTHRTLHHEETDETMVPIFDKDTDGSAPKSKYIMGKRNWCSVKWDPLTGDLVWDIRVEISKGNGTTTGYSIRSPPPRW</sequence>
<feature type="compositionally biased region" description="Basic and acidic residues" evidence="1">
    <location>
        <begin position="1"/>
        <end position="14"/>
    </location>
</feature>
<dbReference type="Pfam" id="PF19050">
    <property type="entry name" value="PhoD_2"/>
    <property type="match status" value="2"/>
</dbReference>
<accession>A0A5K1K4E7</accession>
<dbReference type="GO" id="GO:0016020">
    <property type="term" value="C:membrane"/>
    <property type="evidence" value="ECO:0007669"/>
    <property type="project" value="TreeGrafter"/>
</dbReference>
<proteinExistence type="predicted"/>